<dbReference type="PANTHER" id="PTHR47016">
    <property type="entry name" value="ATP-DEPENDENT CLP PROTEASE ATP-BINDING SUBUNIT CLPT1, CHLOROPLASTIC"/>
    <property type="match status" value="1"/>
</dbReference>
<dbReference type="GO" id="GO:0005524">
    <property type="term" value="F:ATP binding"/>
    <property type="evidence" value="ECO:0007669"/>
    <property type="project" value="UniProtKB-KW"/>
</dbReference>
<comment type="caution">
    <text evidence="4">The sequence shown here is derived from an EMBL/GenBank/DDBJ whole genome shotgun (WGS) entry which is preliminary data.</text>
</comment>
<sequence>MSPDPFERYTHRVQRVVALAGDRARRPRREEIDTEHLLLAVVDAGDGTAAMALAALGVPLDDLRGRVPAHAGAGQGVPGKSVPLSAAASAVLDRARREADAMGHHYVGTDHLLLSLTAQPGSVAARVLAGIGVTGDHLRPEVARLLDAHPRARRTRDEPTYEQVIGGRRFAVPPAIGAHHRQAERLRDLLHRHGVTVDHPETDQHETAARRSPPAQEHLGT</sequence>
<organism evidence="4 5">
    <name type="scientific">Actinoplanes digitatis</name>
    <dbReference type="NCBI Taxonomy" id="1868"/>
    <lineage>
        <taxon>Bacteria</taxon>
        <taxon>Bacillati</taxon>
        <taxon>Actinomycetota</taxon>
        <taxon>Actinomycetes</taxon>
        <taxon>Micromonosporales</taxon>
        <taxon>Micromonosporaceae</taxon>
        <taxon>Actinoplanes</taxon>
    </lineage>
</organism>
<dbReference type="EMBL" id="JACHNH010000001">
    <property type="protein sequence ID" value="MBB4761875.1"/>
    <property type="molecule type" value="Genomic_DNA"/>
</dbReference>
<dbReference type="InterPro" id="IPR004176">
    <property type="entry name" value="Clp_R_N"/>
</dbReference>
<dbReference type="InterPro" id="IPR044217">
    <property type="entry name" value="CLPT1/2"/>
</dbReference>
<keyword evidence="4" id="KW-0378">Hydrolase</keyword>
<dbReference type="Gene3D" id="1.10.1780.10">
    <property type="entry name" value="Clp, N-terminal domain"/>
    <property type="match status" value="1"/>
</dbReference>
<evidence type="ECO:0000256" key="1">
    <source>
        <dbReference type="PROSITE-ProRule" id="PRU01251"/>
    </source>
</evidence>
<dbReference type="AlphaFoldDB" id="A0A7W7HW60"/>
<reference evidence="4 5" key="1">
    <citation type="submission" date="2020-08" db="EMBL/GenBank/DDBJ databases">
        <title>Sequencing the genomes of 1000 actinobacteria strains.</title>
        <authorList>
            <person name="Klenk H.-P."/>
        </authorList>
    </citation>
    <scope>NUCLEOTIDE SEQUENCE [LARGE SCALE GENOMIC DNA]</scope>
    <source>
        <strain evidence="4 5">DSM 43149</strain>
    </source>
</reference>
<keyword evidence="4" id="KW-0645">Protease</keyword>
<keyword evidence="4" id="KW-0067">ATP-binding</keyword>
<proteinExistence type="predicted"/>
<evidence type="ECO:0000313" key="5">
    <source>
        <dbReference type="Proteomes" id="UP000578112"/>
    </source>
</evidence>
<dbReference type="PANTHER" id="PTHR47016:SF5">
    <property type="entry name" value="CLP DOMAIN SUPERFAMILY PROTEIN"/>
    <property type="match status" value="1"/>
</dbReference>
<evidence type="ECO:0000256" key="2">
    <source>
        <dbReference type="SAM" id="MobiDB-lite"/>
    </source>
</evidence>
<protein>
    <submittedName>
        <fullName evidence="4">ATP-dependent Clp protease ATP-binding subunit ClpA</fullName>
    </submittedName>
</protein>
<dbReference type="Pfam" id="PF02861">
    <property type="entry name" value="Clp_N"/>
    <property type="match status" value="1"/>
</dbReference>
<feature type="compositionally biased region" description="Basic and acidic residues" evidence="2">
    <location>
        <begin position="198"/>
        <end position="209"/>
    </location>
</feature>
<feature type="region of interest" description="Disordered" evidence="2">
    <location>
        <begin position="198"/>
        <end position="221"/>
    </location>
</feature>
<keyword evidence="1" id="KW-0677">Repeat</keyword>
<feature type="domain" description="Clp R" evidence="3">
    <location>
        <begin position="6"/>
        <end position="148"/>
    </location>
</feature>
<gene>
    <name evidence="4" type="ORF">BJ971_002431</name>
</gene>
<dbReference type="RefSeq" id="WP_184992584.1">
    <property type="nucleotide sequence ID" value="NZ_BOMK01000002.1"/>
</dbReference>
<evidence type="ECO:0000259" key="3">
    <source>
        <dbReference type="PROSITE" id="PS51903"/>
    </source>
</evidence>
<dbReference type="SUPFAM" id="SSF81923">
    <property type="entry name" value="Double Clp-N motif"/>
    <property type="match status" value="1"/>
</dbReference>
<dbReference type="InterPro" id="IPR036628">
    <property type="entry name" value="Clp_N_dom_sf"/>
</dbReference>
<accession>A0A7W7HW60</accession>
<keyword evidence="4" id="KW-0547">Nucleotide-binding</keyword>
<dbReference type="Proteomes" id="UP000578112">
    <property type="component" value="Unassembled WGS sequence"/>
</dbReference>
<name>A0A7W7HW60_9ACTN</name>
<keyword evidence="5" id="KW-1185">Reference proteome</keyword>
<dbReference type="GO" id="GO:0006508">
    <property type="term" value="P:proteolysis"/>
    <property type="evidence" value="ECO:0007669"/>
    <property type="project" value="UniProtKB-KW"/>
</dbReference>
<evidence type="ECO:0000313" key="4">
    <source>
        <dbReference type="EMBL" id="MBB4761875.1"/>
    </source>
</evidence>
<dbReference type="PROSITE" id="PS51903">
    <property type="entry name" value="CLP_R"/>
    <property type="match status" value="1"/>
</dbReference>
<dbReference type="GO" id="GO:0008233">
    <property type="term" value="F:peptidase activity"/>
    <property type="evidence" value="ECO:0007669"/>
    <property type="project" value="UniProtKB-KW"/>
</dbReference>